<feature type="compositionally biased region" description="Low complexity" evidence="1">
    <location>
        <begin position="95"/>
        <end position="110"/>
    </location>
</feature>
<evidence type="ECO:0000256" key="1">
    <source>
        <dbReference type="SAM" id="MobiDB-lite"/>
    </source>
</evidence>
<gene>
    <name evidence="2" type="ORF">Ahy_A02g008834</name>
</gene>
<organism evidence="2 3">
    <name type="scientific">Arachis hypogaea</name>
    <name type="common">Peanut</name>
    <dbReference type="NCBI Taxonomy" id="3818"/>
    <lineage>
        <taxon>Eukaryota</taxon>
        <taxon>Viridiplantae</taxon>
        <taxon>Streptophyta</taxon>
        <taxon>Embryophyta</taxon>
        <taxon>Tracheophyta</taxon>
        <taxon>Spermatophyta</taxon>
        <taxon>Magnoliopsida</taxon>
        <taxon>eudicotyledons</taxon>
        <taxon>Gunneridae</taxon>
        <taxon>Pentapetalae</taxon>
        <taxon>rosids</taxon>
        <taxon>fabids</taxon>
        <taxon>Fabales</taxon>
        <taxon>Fabaceae</taxon>
        <taxon>Papilionoideae</taxon>
        <taxon>50 kb inversion clade</taxon>
        <taxon>dalbergioids sensu lato</taxon>
        <taxon>Dalbergieae</taxon>
        <taxon>Pterocarpus clade</taxon>
        <taxon>Arachis</taxon>
    </lineage>
</organism>
<proteinExistence type="predicted"/>
<dbReference type="Proteomes" id="UP000289738">
    <property type="component" value="Chromosome A02"/>
</dbReference>
<reference evidence="2 3" key="1">
    <citation type="submission" date="2019-01" db="EMBL/GenBank/DDBJ databases">
        <title>Sequencing of cultivated peanut Arachis hypogaea provides insights into genome evolution and oil improvement.</title>
        <authorList>
            <person name="Chen X."/>
        </authorList>
    </citation>
    <scope>NUCLEOTIDE SEQUENCE [LARGE SCALE GENOMIC DNA]</scope>
    <source>
        <strain evidence="3">cv. Fuhuasheng</strain>
        <tissue evidence="2">Leaves</tissue>
    </source>
</reference>
<keyword evidence="3" id="KW-1185">Reference proteome</keyword>
<feature type="region of interest" description="Disordered" evidence="1">
    <location>
        <begin position="54"/>
        <end position="110"/>
    </location>
</feature>
<comment type="caution">
    <text evidence="2">The sequence shown here is derived from an EMBL/GenBank/DDBJ whole genome shotgun (WGS) entry which is preliminary data.</text>
</comment>
<protein>
    <submittedName>
        <fullName evidence="2">Uncharacterized protein</fullName>
    </submittedName>
</protein>
<sequence length="110" mass="11642">MKRDIKGPLNHPQPVAISARSSIVGEIQNRSAHLLAERGDLELPADRSGTGYCTVGWGRSGKQKPAPTRPVATPNHRALRVELLSQDSNAKINPSAAVSRASSSSSSSCE</sequence>
<dbReference type="AlphaFoldDB" id="A0A445EG21"/>
<evidence type="ECO:0000313" key="3">
    <source>
        <dbReference type="Proteomes" id="UP000289738"/>
    </source>
</evidence>
<name>A0A445EG21_ARAHY</name>
<dbReference type="EMBL" id="SDMP01000002">
    <property type="protein sequence ID" value="RYR74203.1"/>
    <property type="molecule type" value="Genomic_DNA"/>
</dbReference>
<accession>A0A445EG21</accession>
<evidence type="ECO:0000313" key="2">
    <source>
        <dbReference type="EMBL" id="RYR74203.1"/>
    </source>
</evidence>